<dbReference type="PROSITE" id="PS50931">
    <property type="entry name" value="HTH_LYSR"/>
    <property type="match status" value="1"/>
</dbReference>
<dbReference type="InterPro" id="IPR036390">
    <property type="entry name" value="WH_DNA-bd_sf"/>
</dbReference>
<dbReference type="InterPro" id="IPR005119">
    <property type="entry name" value="LysR_subst-bd"/>
</dbReference>
<dbReference type="Proteomes" id="UP001597059">
    <property type="component" value="Unassembled WGS sequence"/>
</dbReference>
<dbReference type="EMBL" id="JBHTMN010000018">
    <property type="protein sequence ID" value="MFD1384882.1"/>
    <property type="molecule type" value="Genomic_DNA"/>
</dbReference>
<keyword evidence="3" id="KW-0238">DNA-binding</keyword>
<dbReference type="InterPro" id="IPR000847">
    <property type="entry name" value="LysR_HTH_N"/>
</dbReference>
<keyword evidence="7" id="KW-1185">Reference proteome</keyword>
<evidence type="ECO:0000256" key="1">
    <source>
        <dbReference type="ARBA" id="ARBA00009437"/>
    </source>
</evidence>
<accession>A0ABW4B4F3</accession>
<evidence type="ECO:0000313" key="6">
    <source>
        <dbReference type="EMBL" id="MFD1384882.1"/>
    </source>
</evidence>
<dbReference type="CDD" id="cd08422">
    <property type="entry name" value="PBP2_CrgA_like"/>
    <property type="match status" value="1"/>
</dbReference>
<evidence type="ECO:0000313" key="7">
    <source>
        <dbReference type="Proteomes" id="UP001597059"/>
    </source>
</evidence>
<reference evidence="7" key="1">
    <citation type="journal article" date="2019" name="Int. J. Syst. Evol. Microbiol.">
        <title>The Global Catalogue of Microorganisms (GCM) 10K type strain sequencing project: providing services to taxonomists for standard genome sequencing and annotation.</title>
        <authorList>
            <consortium name="The Broad Institute Genomics Platform"/>
            <consortium name="The Broad Institute Genome Sequencing Center for Infectious Disease"/>
            <person name="Wu L."/>
            <person name="Ma J."/>
        </authorList>
    </citation>
    <scope>NUCLEOTIDE SEQUENCE [LARGE SCALE GENOMIC DNA]</scope>
    <source>
        <strain evidence="7">JCM 30774</strain>
    </source>
</reference>
<feature type="domain" description="HTH lysR-type" evidence="5">
    <location>
        <begin position="1"/>
        <end position="62"/>
    </location>
</feature>
<name>A0ABW4B4F3_9GAMM</name>
<sequence length="299" mass="34211">MNNANSLRDLPSFYWVAKTHSISQAAEKLDVSKATISKTITRLEDRYRVRLFERNSRNVRLTSEGHKLLEYAERVIALADEADHTLQGMKSSPQGSVQLAAPLAFSREILAPSLIRFHQEYPDIKLRIQTSAHPMDVLRDEIDMAVIVGTMDHSELIAKTLYKGSLKWVTTPNYRDTMGTCVTPNDLEAHIQYCETRYSVNKLAVYGHNKTYYLRLDDKNCCNDPLVVREAILRGYGISMLPEQYCSEHIEKGELVEIYRDFKLATEAAQLNLVYPSRLYRSKRIQAVSSFLQEICDAL</sequence>
<dbReference type="PANTHER" id="PTHR30537:SF68">
    <property type="entry name" value="TRANSCRIPTIONAL REGULATOR-RELATED"/>
    <property type="match status" value="1"/>
</dbReference>
<dbReference type="PANTHER" id="PTHR30537">
    <property type="entry name" value="HTH-TYPE TRANSCRIPTIONAL REGULATOR"/>
    <property type="match status" value="1"/>
</dbReference>
<dbReference type="SUPFAM" id="SSF46785">
    <property type="entry name" value="Winged helix' DNA-binding domain"/>
    <property type="match status" value="1"/>
</dbReference>
<dbReference type="SUPFAM" id="SSF53850">
    <property type="entry name" value="Periplasmic binding protein-like II"/>
    <property type="match status" value="1"/>
</dbReference>
<dbReference type="InterPro" id="IPR058163">
    <property type="entry name" value="LysR-type_TF_proteobact-type"/>
</dbReference>
<keyword evidence="2" id="KW-0805">Transcription regulation</keyword>
<dbReference type="Pfam" id="PF00126">
    <property type="entry name" value="HTH_1"/>
    <property type="match status" value="1"/>
</dbReference>
<organism evidence="6 7">
    <name type="scientific">Rhodanobacter aciditrophus</name>
    <dbReference type="NCBI Taxonomy" id="1623218"/>
    <lineage>
        <taxon>Bacteria</taxon>
        <taxon>Pseudomonadati</taxon>
        <taxon>Pseudomonadota</taxon>
        <taxon>Gammaproteobacteria</taxon>
        <taxon>Lysobacterales</taxon>
        <taxon>Rhodanobacteraceae</taxon>
        <taxon>Rhodanobacter</taxon>
    </lineage>
</organism>
<dbReference type="InterPro" id="IPR036388">
    <property type="entry name" value="WH-like_DNA-bd_sf"/>
</dbReference>
<evidence type="ECO:0000256" key="2">
    <source>
        <dbReference type="ARBA" id="ARBA00023015"/>
    </source>
</evidence>
<dbReference type="Gene3D" id="1.10.10.10">
    <property type="entry name" value="Winged helix-like DNA-binding domain superfamily/Winged helix DNA-binding domain"/>
    <property type="match status" value="1"/>
</dbReference>
<dbReference type="Gene3D" id="3.40.190.290">
    <property type="match status" value="1"/>
</dbReference>
<protein>
    <submittedName>
        <fullName evidence="6">LysR family transcriptional regulator</fullName>
    </submittedName>
</protein>
<evidence type="ECO:0000256" key="3">
    <source>
        <dbReference type="ARBA" id="ARBA00023125"/>
    </source>
</evidence>
<keyword evidence="4" id="KW-0804">Transcription</keyword>
<comment type="caution">
    <text evidence="6">The sequence shown here is derived from an EMBL/GenBank/DDBJ whole genome shotgun (WGS) entry which is preliminary data.</text>
</comment>
<dbReference type="Pfam" id="PF03466">
    <property type="entry name" value="LysR_substrate"/>
    <property type="match status" value="1"/>
</dbReference>
<evidence type="ECO:0000256" key="4">
    <source>
        <dbReference type="ARBA" id="ARBA00023163"/>
    </source>
</evidence>
<gene>
    <name evidence="6" type="ORF">ACFQ45_16055</name>
</gene>
<evidence type="ECO:0000259" key="5">
    <source>
        <dbReference type="PROSITE" id="PS50931"/>
    </source>
</evidence>
<dbReference type="RefSeq" id="WP_377369524.1">
    <property type="nucleotide sequence ID" value="NZ_JBHTMN010000018.1"/>
</dbReference>
<comment type="similarity">
    <text evidence="1">Belongs to the LysR transcriptional regulatory family.</text>
</comment>
<proteinExistence type="inferred from homology"/>